<evidence type="ECO:0008006" key="5">
    <source>
        <dbReference type="Google" id="ProtNLM"/>
    </source>
</evidence>
<accession>A0A830HRR8</accession>
<evidence type="ECO:0000313" key="3">
    <source>
        <dbReference type="EMBL" id="GHP07647.1"/>
    </source>
</evidence>
<keyword evidence="4" id="KW-1185">Reference proteome</keyword>
<comment type="caution">
    <text evidence="3">The sequence shown here is derived from an EMBL/GenBank/DDBJ whole genome shotgun (WGS) entry which is preliminary data.</text>
</comment>
<feature type="compositionally biased region" description="Polar residues" evidence="2">
    <location>
        <begin position="426"/>
        <end position="439"/>
    </location>
</feature>
<protein>
    <recommendedName>
        <fullName evidence="5">Sfi1 spindle body domain-containing protein</fullName>
    </recommendedName>
</protein>
<dbReference type="AlphaFoldDB" id="A0A830HRR8"/>
<organism evidence="3 4">
    <name type="scientific">Pycnococcus provasolii</name>
    <dbReference type="NCBI Taxonomy" id="41880"/>
    <lineage>
        <taxon>Eukaryota</taxon>
        <taxon>Viridiplantae</taxon>
        <taxon>Chlorophyta</taxon>
        <taxon>Pseudoscourfieldiophyceae</taxon>
        <taxon>Pseudoscourfieldiales</taxon>
        <taxon>Pycnococcaceae</taxon>
        <taxon>Pycnococcus</taxon>
    </lineage>
</organism>
<feature type="compositionally biased region" description="Polar residues" evidence="2">
    <location>
        <begin position="399"/>
        <end position="415"/>
    </location>
</feature>
<feature type="region of interest" description="Disordered" evidence="2">
    <location>
        <begin position="589"/>
        <end position="630"/>
    </location>
</feature>
<feature type="coiled-coil region" evidence="1">
    <location>
        <begin position="217"/>
        <end position="244"/>
    </location>
</feature>
<reference evidence="3" key="1">
    <citation type="submission" date="2020-10" db="EMBL/GenBank/DDBJ databases">
        <title>Unveiling of a novel bifunctional photoreceptor, Dualchrome1, isolated from a cosmopolitan green alga.</title>
        <authorList>
            <person name="Suzuki S."/>
            <person name="Kawachi M."/>
        </authorList>
    </citation>
    <scope>NUCLEOTIDE SEQUENCE</scope>
    <source>
        <strain evidence="3">NIES 2893</strain>
    </source>
</reference>
<feature type="region of interest" description="Disordered" evidence="2">
    <location>
        <begin position="386"/>
        <end position="505"/>
    </location>
</feature>
<name>A0A830HRR8_9CHLO</name>
<dbReference type="EMBL" id="BNJQ01000017">
    <property type="protein sequence ID" value="GHP07647.1"/>
    <property type="molecule type" value="Genomic_DNA"/>
</dbReference>
<evidence type="ECO:0000313" key="4">
    <source>
        <dbReference type="Proteomes" id="UP000660262"/>
    </source>
</evidence>
<keyword evidence="1" id="KW-0175">Coiled coil</keyword>
<dbReference type="Proteomes" id="UP000660262">
    <property type="component" value="Unassembled WGS sequence"/>
</dbReference>
<sequence length="630" mass="71440">MFSKAAPFGRGRGSIASIVGSGSDGKVVSQLKVEAEERERDMVQFRGDMARVAARKARNIARGKAFAAWRMVTNSAHLNSLVESMREKAVRHFWNRHYLPAWNAWKAATREGPHRRIAQLERDLAMTKDDLAASQERAERIGQIALRVAARNFTRLMKSSMLAALLHWRQVVQEELKLGRMKRIIASVRDKYIRYMRNAALIAPWARWKQFTKESKARRAQDREAALLQQIRQLKTQLAALERMEAHRLKSMRKAGERAFRRFKYHTQWRAFSAWKWVVDILHYTAEMRHRVEAKLGALRSIVKPLEDEVGGLRLFKEAVLSKDHASVIIRAGGGFESLESFLSKIQSKLASVKLKEGDEDSAKFYGLHGMMQGIGHAAMNTMEERGRSYSPVRHPDPSASSLYHVSSTEDTASTMGPADVPPLRINTSSSGSVSNWNEEGTPRGGRTRWRMTSSNQNTLPWKNNSPTKKSRPASASAVRRDTSNAPLSMGMRSRSRPLRRVNHDPNDTRRVVSVAYEPPPERPSRAGGPLERRIDEAWERIGGLGAAGRNRRRLIDNPGEHEVAWNGTTRRTVRVSLRDSDLEAMAQRSAAADARARRRADELTDELVQDREEERMLEHSASVAETRRR</sequence>
<feature type="compositionally biased region" description="Polar residues" evidence="2">
    <location>
        <begin position="451"/>
        <end position="468"/>
    </location>
</feature>
<evidence type="ECO:0000256" key="1">
    <source>
        <dbReference type="SAM" id="Coils"/>
    </source>
</evidence>
<gene>
    <name evidence="3" type="ORF">PPROV_000638900</name>
</gene>
<proteinExistence type="predicted"/>
<feature type="compositionally biased region" description="Basic and acidic residues" evidence="2">
    <location>
        <begin position="609"/>
        <end position="619"/>
    </location>
</feature>
<evidence type="ECO:0000256" key="2">
    <source>
        <dbReference type="SAM" id="MobiDB-lite"/>
    </source>
</evidence>